<name>A0A5B7JFB0_PORTR</name>
<protein>
    <submittedName>
        <fullName evidence="1">Uncharacterized protein</fullName>
    </submittedName>
</protein>
<evidence type="ECO:0000313" key="1">
    <source>
        <dbReference type="EMBL" id="MPC92047.1"/>
    </source>
</evidence>
<comment type="caution">
    <text evidence="1">The sequence shown here is derived from an EMBL/GenBank/DDBJ whole genome shotgun (WGS) entry which is preliminary data.</text>
</comment>
<gene>
    <name evidence="1" type="ORF">E2C01_087118</name>
</gene>
<dbReference type="AlphaFoldDB" id="A0A5B7JFB0"/>
<reference evidence="1 2" key="1">
    <citation type="submission" date="2019-05" db="EMBL/GenBank/DDBJ databases">
        <title>Another draft genome of Portunus trituberculatus and its Hox gene families provides insights of decapod evolution.</title>
        <authorList>
            <person name="Jeong J.-H."/>
            <person name="Song I."/>
            <person name="Kim S."/>
            <person name="Choi T."/>
            <person name="Kim D."/>
            <person name="Ryu S."/>
            <person name="Kim W."/>
        </authorList>
    </citation>
    <scope>NUCLEOTIDE SEQUENCE [LARGE SCALE GENOMIC DNA]</scope>
    <source>
        <tissue evidence="1">Muscle</tissue>
    </source>
</reference>
<organism evidence="1 2">
    <name type="scientific">Portunus trituberculatus</name>
    <name type="common">Swimming crab</name>
    <name type="synonym">Neptunus trituberculatus</name>
    <dbReference type="NCBI Taxonomy" id="210409"/>
    <lineage>
        <taxon>Eukaryota</taxon>
        <taxon>Metazoa</taxon>
        <taxon>Ecdysozoa</taxon>
        <taxon>Arthropoda</taxon>
        <taxon>Crustacea</taxon>
        <taxon>Multicrustacea</taxon>
        <taxon>Malacostraca</taxon>
        <taxon>Eumalacostraca</taxon>
        <taxon>Eucarida</taxon>
        <taxon>Decapoda</taxon>
        <taxon>Pleocyemata</taxon>
        <taxon>Brachyura</taxon>
        <taxon>Eubrachyura</taxon>
        <taxon>Portunoidea</taxon>
        <taxon>Portunidae</taxon>
        <taxon>Portuninae</taxon>
        <taxon>Portunus</taxon>
    </lineage>
</organism>
<dbReference type="Proteomes" id="UP000324222">
    <property type="component" value="Unassembled WGS sequence"/>
</dbReference>
<evidence type="ECO:0000313" key="2">
    <source>
        <dbReference type="Proteomes" id="UP000324222"/>
    </source>
</evidence>
<accession>A0A5B7JFB0</accession>
<keyword evidence="2" id="KW-1185">Reference proteome</keyword>
<sequence length="43" mass="4946">MIYWSPSGAAEGRGRSLRRLASVIQVSTMKKEHRTRGCVARWR</sequence>
<proteinExistence type="predicted"/>
<dbReference type="EMBL" id="VSRR010089942">
    <property type="protein sequence ID" value="MPC92047.1"/>
    <property type="molecule type" value="Genomic_DNA"/>
</dbReference>